<dbReference type="OrthoDB" id="9777090at2"/>
<dbReference type="Pfam" id="PF12146">
    <property type="entry name" value="Hydrolase_4"/>
    <property type="match status" value="1"/>
</dbReference>
<reference evidence="2 3" key="1">
    <citation type="submission" date="2018-07" db="EMBL/GenBank/DDBJ databases">
        <title>Comparative genomes isolates from brazilian mangrove.</title>
        <authorList>
            <person name="De Araujo J.E."/>
            <person name="Taketani R.G."/>
            <person name="Silva M.C.P."/>
            <person name="Lourenco M.V."/>
            <person name="Oliveira V.M."/>
            <person name="Andreote F.D."/>
        </authorList>
    </citation>
    <scope>NUCLEOTIDE SEQUENCE [LARGE SCALE GENOMIC DNA]</scope>
    <source>
        <strain evidence="2 3">HEX PRIS-MGV</strain>
    </source>
</reference>
<dbReference type="GO" id="GO:0016787">
    <property type="term" value="F:hydrolase activity"/>
    <property type="evidence" value="ECO:0007669"/>
    <property type="project" value="UniProtKB-KW"/>
</dbReference>
<evidence type="ECO:0000259" key="1">
    <source>
        <dbReference type="Pfam" id="PF12146"/>
    </source>
</evidence>
<dbReference type="InterPro" id="IPR029058">
    <property type="entry name" value="AB_hydrolase_fold"/>
</dbReference>
<dbReference type="PANTHER" id="PTHR12277:SF81">
    <property type="entry name" value="PROTEIN ABHD13"/>
    <property type="match status" value="1"/>
</dbReference>
<dbReference type="Proteomes" id="UP000253562">
    <property type="component" value="Unassembled WGS sequence"/>
</dbReference>
<keyword evidence="2" id="KW-0378">Hydrolase</keyword>
<dbReference type="InterPro" id="IPR022742">
    <property type="entry name" value="Hydrolase_4"/>
</dbReference>
<gene>
    <name evidence="2" type="ORF">DTL42_18085</name>
</gene>
<dbReference type="Gene3D" id="3.40.50.1820">
    <property type="entry name" value="alpha/beta hydrolase"/>
    <property type="match status" value="1"/>
</dbReference>
<dbReference type="PANTHER" id="PTHR12277">
    <property type="entry name" value="ALPHA/BETA HYDROLASE DOMAIN-CONTAINING PROTEIN"/>
    <property type="match status" value="1"/>
</dbReference>
<accession>A0A368KMV3</accession>
<dbReference type="EMBL" id="QPEX01000037">
    <property type="protein sequence ID" value="RCS44009.1"/>
    <property type="molecule type" value="Genomic_DNA"/>
</dbReference>
<organism evidence="2 3">
    <name type="scientific">Bremerella cremea</name>
    <dbReference type="NCBI Taxonomy" id="1031537"/>
    <lineage>
        <taxon>Bacteria</taxon>
        <taxon>Pseudomonadati</taxon>
        <taxon>Planctomycetota</taxon>
        <taxon>Planctomycetia</taxon>
        <taxon>Pirellulales</taxon>
        <taxon>Pirellulaceae</taxon>
        <taxon>Bremerella</taxon>
    </lineage>
</organism>
<proteinExistence type="predicted"/>
<protein>
    <submittedName>
        <fullName evidence="2">Alpha/beta hydrolase</fullName>
    </submittedName>
</protein>
<dbReference type="SUPFAM" id="SSF53474">
    <property type="entry name" value="alpha/beta-Hydrolases"/>
    <property type="match status" value="1"/>
</dbReference>
<name>A0A368KMV3_9BACT</name>
<sequence>MVPLDELLLFFPAKFPEGDWQPEGETFEDVTFQAEDGTQLHGWYCPCEEPRGVLLLAHGNAGNIATRVDWIRYLQRKARLSVFAFDYRGYGKSEGKPSVKGVLQDATAARAKLCELAKVNDSDVILMGESLGGAVATALAAQAKPRALILQSTFPSLREVAAVHYPRLAWLVSRSKLDSVTAIAQYQGPLLQSHGNADRTIPIALAEKLFQAANQPKQWVTIDNAGHNNWITGEYLQQLDRFLDSLPAPPQKQDSK</sequence>
<dbReference type="AlphaFoldDB" id="A0A368KMV3"/>
<feature type="domain" description="Serine aminopeptidase S33" evidence="1">
    <location>
        <begin position="49"/>
        <end position="173"/>
    </location>
</feature>
<comment type="caution">
    <text evidence="2">The sequence shown here is derived from an EMBL/GenBank/DDBJ whole genome shotgun (WGS) entry which is preliminary data.</text>
</comment>
<evidence type="ECO:0000313" key="3">
    <source>
        <dbReference type="Proteomes" id="UP000253562"/>
    </source>
</evidence>
<evidence type="ECO:0000313" key="2">
    <source>
        <dbReference type="EMBL" id="RCS44009.1"/>
    </source>
</evidence>